<name>A0A0G0L2X5_9BACT</name>
<reference evidence="2 3" key="1">
    <citation type="journal article" date="2015" name="Nature">
        <title>rRNA introns, odd ribosomes, and small enigmatic genomes across a large radiation of phyla.</title>
        <authorList>
            <person name="Brown C.T."/>
            <person name="Hug L.A."/>
            <person name="Thomas B.C."/>
            <person name="Sharon I."/>
            <person name="Castelle C.J."/>
            <person name="Singh A."/>
            <person name="Wilkins M.J."/>
            <person name="Williams K.H."/>
            <person name="Banfield J.F."/>
        </authorList>
    </citation>
    <scope>NUCLEOTIDE SEQUENCE [LARGE SCALE GENOMIC DNA]</scope>
</reference>
<gene>
    <name evidence="2" type="ORF">UT08_C0007G0035</name>
</gene>
<feature type="domain" description="Polymerase beta nucleotidyltransferase" evidence="1">
    <location>
        <begin position="9"/>
        <end position="42"/>
    </location>
</feature>
<evidence type="ECO:0000313" key="3">
    <source>
        <dbReference type="Proteomes" id="UP000034081"/>
    </source>
</evidence>
<proteinExistence type="predicted"/>
<dbReference type="InterPro" id="IPR043519">
    <property type="entry name" value="NT_sf"/>
</dbReference>
<evidence type="ECO:0000259" key="1">
    <source>
        <dbReference type="Pfam" id="PF18765"/>
    </source>
</evidence>
<evidence type="ECO:0000313" key="2">
    <source>
        <dbReference type="EMBL" id="KKQ85362.1"/>
    </source>
</evidence>
<dbReference type="InterPro" id="IPR041633">
    <property type="entry name" value="Polbeta"/>
</dbReference>
<dbReference type="Gene3D" id="3.30.460.10">
    <property type="entry name" value="Beta Polymerase, domain 2"/>
    <property type="match status" value="1"/>
</dbReference>
<comment type="caution">
    <text evidence="2">The sequence shown here is derived from an EMBL/GenBank/DDBJ whole genome shotgun (WGS) entry which is preliminary data.</text>
</comment>
<organism evidence="2 3">
    <name type="scientific">Candidatus Woesebacteria bacterium GW2011_GWB1_38_8</name>
    <dbReference type="NCBI Taxonomy" id="1618570"/>
    <lineage>
        <taxon>Bacteria</taxon>
        <taxon>Candidatus Woeseibacteriota</taxon>
    </lineage>
</organism>
<protein>
    <recommendedName>
        <fullName evidence="1">Polymerase beta nucleotidyltransferase domain-containing protein</fullName>
    </recommendedName>
</protein>
<sequence length="43" mass="4918">MKINSIKLEKLRKRHNLSLILLHGSQVDKKIHGKSDVDIAVLK</sequence>
<accession>A0A0G0L2X5</accession>
<dbReference type="SUPFAM" id="SSF81301">
    <property type="entry name" value="Nucleotidyltransferase"/>
    <property type="match status" value="1"/>
</dbReference>
<dbReference type="STRING" id="1618570.UT08_C0007G0035"/>
<dbReference type="Pfam" id="PF18765">
    <property type="entry name" value="Polbeta"/>
    <property type="match status" value="1"/>
</dbReference>
<dbReference type="AlphaFoldDB" id="A0A0G0L2X5"/>
<dbReference type="Proteomes" id="UP000034081">
    <property type="component" value="Unassembled WGS sequence"/>
</dbReference>
<dbReference type="EMBL" id="LBVL01000007">
    <property type="protein sequence ID" value="KKQ85362.1"/>
    <property type="molecule type" value="Genomic_DNA"/>
</dbReference>